<dbReference type="EMBL" id="CACVKT020006283">
    <property type="protein sequence ID" value="CAC5400659.1"/>
    <property type="molecule type" value="Genomic_DNA"/>
</dbReference>
<protein>
    <submittedName>
        <fullName evidence="1">Uncharacterized protein</fullName>
    </submittedName>
</protein>
<organism evidence="1 2">
    <name type="scientific">Mytilus coruscus</name>
    <name type="common">Sea mussel</name>
    <dbReference type="NCBI Taxonomy" id="42192"/>
    <lineage>
        <taxon>Eukaryota</taxon>
        <taxon>Metazoa</taxon>
        <taxon>Spiralia</taxon>
        <taxon>Lophotrochozoa</taxon>
        <taxon>Mollusca</taxon>
        <taxon>Bivalvia</taxon>
        <taxon>Autobranchia</taxon>
        <taxon>Pteriomorphia</taxon>
        <taxon>Mytilida</taxon>
        <taxon>Mytiloidea</taxon>
        <taxon>Mytilidae</taxon>
        <taxon>Mytilinae</taxon>
        <taxon>Mytilus</taxon>
    </lineage>
</organism>
<dbReference type="Proteomes" id="UP000507470">
    <property type="component" value="Unassembled WGS sequence"/>
</dbReference>
<reference evidence="1 2" key="1">
    <citation type="submission" date="2020-06" db="EMBL/GenBank/DDBJ databases">
        <authorList>
            <person name="Li R."/>
            <person name="Bekaert M."/>
        </authorList>
    </citation>
    <scope>NUCLEOTIDE SEQUENCE [LARGE SCALE GENOMIC DNA]</scope>
    <source>
        <strain evidence="2">wild</strain>
    </source>
</reference>
<evidence type="ECO:0000313" key="2">
    <source>
        <dbReference type="Proteomes" id="UP000507470"/>
    </source>
</evidence>
<dbReference type="AlphaFoldDB" id="A0A6J8CYP4"/>
<proteinExistence type="predicted"/>
<gene>
    <name evidence="1" type="ORF">MCOR_34823</name>
</gene>
<sequence length="161" mass="18056">MYTAVPDRVMSSETSSIDFLAARIPDFPRSPTKWTAEEFVPAKIIPAARPVDRTTYDFEMQDPRLFFAGAPSSYVNSCPALRDIRNIARITTNRSRRFVPVGFACMQKLERATLPDGTVYELTSTYVSDPSYKEIQTTDTQTPTTETCEIGVGCRPSLQLE</sequence>
<dbReference type="OrthoDB" id="6322438at2759"/>
<name>A0A6J8CYP4_MYTCO</name>
<evidence type="ECO:0000313" key="1">
    <source>
        <dbReference type="EMBL" id="CAC5400659.1"/>
    </source>
</evidence>
<accession>A0A6J8CYP4</accession>
<keyword evidence="2" id="KW-1185">Reference proteome</keyword>